<comment type="cofactor">
    <cofactor evidence="4">
        <name>Zn(2+)</name>
        <dbReference type="ChEBI" id="CHEBI:29105"/>
    </cofactor>
</comment>
<evidence type="ECO:0000259" key="6">
    <source>
        <dbReference type="Pfam" id="PF08240"/>
    </source>
</evidence>
<dbReference type="InterPro" id="IPR013154">
    <property type="entry name" value="ADH-like_N"/>
</dbReference>
<keyword evidence="3" id="KW-0560">Oxidoreductase</keyword>
<sequence length="337" mass="36037">MQSMMKSLIISEPGKMAIAEMPRPAPKADEVLIRVRASGICGTDVHIYNGGFTASYPVVPGHEFAGEVVAVGPECSRVPVGARVAVEPNVPCNNCPECLRGEHHFCRNMIVPGVNRSGGMAEYVVVNERGAFDIGDLSFVEGALVEPLSCVVHATERLGVGWAEHVLILGAGPIGILMGRLIRARGAARVDYLERSPGRLARAAAMGLGEVYSSSGDIADKVYDAVADASGSSALVAEAANRLTRPRGRVLVFGVPHKSGQIALDHFRIYREEISVIASFTSLKNSIQAIDLMKSKTIDVSDVVSHQIKLSECPDYILRMQAGDGDLRKVTVTDFTN</sequence>
<evidence type="ECO:0000313" key="7">
    <source>
        <dbReference type="EMBL" id="PKR87821.1"/>
    </source>
</evidence>
<dbReference type="OrthoDB" id="9809185at2"/>
<dbReference type="InterPro" id="IPR013149">
    <property type="entry name" value="ADH-like_C"/>
</dbReference>
<proteinExistence type="inferred from homology"/>
<evidence type="ECO:0000256" key="3">
    <source>
        <dbReference type="ARBA" id="ARBA00023002"/>
    </source>
</evidence>
<accession>A0A1I4U0B5</accession>
<dbReference type="Gene3D" id="3.90.180.10">
    <property type="entry name" value="Medium-chain alcohol dehydrogenases, catalytic domain"/>
    <property type="match status" value="1"/>
</dbReference>
<feature type="domain" description="Alcohol dehydrogenase-like C-terminal" evidence="5">
    <location>
        <begin position="173"/>
        <end position="293"/>
    </location>
</feature>
<keyword evidence="2 4" id="KW-0862">Zinc</keyword>
<comment type="similarity">
    <text evidence="4">Belongs to the zinc-containing alcohol dehydrogenase family.</text>
</comment>
<dbReference type="EMBL" id="PJNW01000016">
    <property type="protein sequence ID" value="PKR87821.1"/>
    <property type="molecule type" value="Genomic_DNA"/>
</dbReference>
<evidence type="ECO:0000259" key="5">
    <source>
        <dbReference type="Pfam" id="PF00107"/>
    </source>
</evidence>
<organism evidence="7 8">
    <name type="scientific">Pleomorphomonas diazotrophica</name>
    <dbReference type="NCBI Taxonomy" id="1166257"/>
    <lineage>
        <taxon>Bacteria</taxon>
        <taxon>Pseudomonadati</taxon>
        <taxon>Pseudomonadota</taxon>
        <taxon>Alphaproteobacteria</taxon>
        <taxon>Hyphomicrobiales</taxon>
        <taxon>Pleomorphomonadaceae</taxon>
        <taxon>Pleomorphomonas</taxon>
    </lineage>
</organism>
<dbReference type="SUPFAM" id="SSF51735">
    <property type="entry name" value="NAD(P)-binding Rossmann-fold domains"/>
    <property type="match status" value="1"/>
</dbReference>
<dbReference type="InterPro" id="IPR002328">
    <property type="entry name" value="ADH_Zn_CS"/>
</dbReference>
<protein>
    <submittedName>
        <fullName evidence="7">L-threonine 3-dehydrogenase</fullName>
    </submittedName>
</protein>
<dbReference type="Pfam" id="PF08240">
    <property type="entry name" value="ADH_N"/>
    <property type="match status" value="1"/>
</dbReference>
<evidence type="ECO:0000256" key="1">
    <source>
        <dbReference type="ARBA" id="ARBA00022723"/>
    </source>
</evidence>
<gene>
    <name evidence="7" type="ORF">CXZ10_19065</name>
</gene>
<comment type="caution">
    <text evidence="7">The sequence shown here is derived from an EMBL/GenBank/DDBJ whole genome shotgun (WGS) entry which is preliminary data.</text>
</comment>
<dbReference type="PANTHER" id="PTHR43401">
    <property type="entry name" value="L-THREONINE 3-DEHYDROGENASE"/>
    <property type="match status" value="1"/>
</dbReference>
<dbReference type="InterPro" id="IPR036291">
    <property type="entry name" value="NAD(P)-bd_dom_sf"/>
</dbReference>
<dbReference type="InterPro" id="IPR050129">
    <property type="entry name" value="Zn_alcohol_dh"/>
</dbReference>
<dbReference type="InterPro" id="IPR011032">
    <property type="entry name" value="GroES-like_sf"/>
</dbReference>
<dbReference type="Gene3D" id="3.40.50.720">
    <property type="entry name" value="NAD(P)-binding Rossmann-like Domain"/>
    <property type="match status" value="1"/>
</dbReference>
<evidence type="ECO:0000256" key="2">
    <source>
        <dbReference type="ARBA" id="ARBA00022833"/>
    </source>
</evidence>
<dbReference type="PANTHER" id="PTHR43401:SF2">
    <property type="entry name" value="L-THREONINE 3-DEHYDROGENASE"/>
    <property type="match status" value="1"/>
</dbReference>
<keyword evidence="1 4" id="KW-0479">Metal-binding</keyword>
<keyword evidence="8" id="KW-1185">Reference proteome</keyword>
<dbReference type="GO" id="GO:0016491">
    <property type="term" value="F:oxidoreductase activity"/>
    <property type="evidence" value="ECO:0007669"/>
    <property type="project" value="UniProtKB-KW"/>
</dbReference>
<dbReference type="Proteomes" id="UP000233491">
    <property type="component" value="Unassembled WGS sequence"/>
</dbReference>
<evidence type="ECO:0000256" key="4">
    <source>
        <dbReference type="RuleBase" id="RU361277"/>
    </source>
</evidence>
<name>A0A1I4U0B5_9HYPH</name>
<dbReference type="GO" id="GO:0008270">
    <property type="term" value="F:zinc ion binding"/>
    <property type="evidence" value="ECO:0007669"/>
    <property type="project" value="InterPro"/>
</dbReference>
<evidence type="ECO:0000313" key="8">
    <source>
        <dbReference type="Proteomes" id="UP000233491"/>
    </source>
</evidence>
<dbReference type="AlphaFoldDB" id="A0A1I4U0B5"/>
<dbReference type="Pfam" id="PF00107">
    <property type="entry name" value="ADH_zinc_N"/>
    <property type="match status" value="1"/>
</dbReference>
<dbReference type="PROSITE" id="PS00059">
    <property type="entry name" value="ADH_ZINC"/>
    <property type="match status" value="1"/>
</dbReference>
<feature type="domain" description="Alcohol dehydrogenase-like N-terminal" evidence="6">
    <location>
        <begin position="28"/>
        <end position="134"/>
    </location>
</feature>
<dbReference type="SUPFAM" id="SSF50129">
    <property type="entry name" value="GroES-like"/>
    <property type="match status" value="1"/>
</dbReference>
<reference evidence="7 8" key="1">
    <citation type="submission" date="2017-12" db="EMBL/GenBank/DDBJ databases">
        <title>Anaerobic carbon monoxide metabolism by Pleomorphomonas carboxyditropha sp. nov., a new mesophilic hydrogenogenic carboxidotroph.</title>
        <authorList>
            <person name="Esquivel-Elizondo S."/>
            <person name="Krajmalnik-Brown R."/>
        </authorList>
    </citation>
    <scope>NUCLEOTIDE SEQUENCE [LARGE SCALE GENOMIC DNA]</scope>
    <source>
        <strain evidence="7 8">R5-392</strain>
    </source>
</reference>